<dbReference type="AlphaFoldDB" id="A0A265E5P1"/>
<feature type="transmembrane region" description="Helical" evidence="3">
    <location>
        <begin position="100"/>
        <end position="118"/>
    </location>
</feature>
<keyword evidence="3" id="KW-0472">Membrane</keyword>
<name>A0A265E5P1_9STAP</name>
<evidence type="ECO:0000256" key="1">
    <source>
        <dbReference type="ARBA" id="ARBA00022676"/>
    </source>
</evidence>
<dbReference type="InterPro" id="IPR001296">
    <property type="entry name" value="Glyco_trans_1"/>
</dbReference>
<reference evidence="5 6" key="1">
    <citation type="submission" date="2017-07" db="EMBL/GenBank/DDBJ databases">
        <title>Shotgun whole genome sequences of three halophilic bacterial isolates.</title>
        <authorList>
            <person name="Pozzo T."/>
            <person name="Higdon S.M."/>
            <person name="Quillaguaman J."/>
        </authorList>
    </citation>
    <scope>NUCLEOTIDE SEQUENCE [LARGE SCALE GENOMIC DNA]</scope>
    <source>
        <strain evidence="5 6">BU-1</strain>
    </source>
</reference>
<proteinExistence type="predicted"/>
<feature type="domain" description="Glycosyl transferase family 1" evidence="4">
    <location>
        <begin position="239"/>
        <end position="404"/>
    </location>
</feature>
<keyword evidence="2 5" id="KW-0808">Transferase</keyword>
<evidence type="ECO:0000256" key="3">
    <source>
        <dbReference type="SAM" id="Phobius"/>
    </source>
</evidence>
<organism evidence="5 6">
    <name type="scientific">Salinicoccus roseus</name>
    <dbReference type="NCBI Taxonomy" id="45670"/>
    <lineage>
        <taxon>Bacteria</taxon>
        <taxon>Bacillati</taxon>
        <taxon>Bacillota</taxon>
        <taxon>Bacilli</taxon>
        <taxon>Bacillales</taxon>
        <taxon>Staphylococcaceae</taxon>
        <taxon>Salinicoccus</taxon>
    </lineage>
</organism>
<gene>
    <name evidence="5" type="ORF">CFN03_07425</name>
</gene>
<accession>A0A265E5P1</accession>
<keyword evidence="3" id="KW-1133">Transmembrane helix</keyword>
<dbReference type="SUPFAM" id="SSF53756">
    <property type="entry name" value="UDP-Glycosyltransferase/glycogen phosphorylase"/>
    <property type="match status" value="1"/>
</dbReference>
<dbReference type="Proteomes" id="UP000216682">
    <property type="component" value="Unassembled WGS sequence"/>
</dbReference>
<evidence type="ECO:0000259" key="4">
    <source>
        <dbReference type="Pfam" id="PF00534"/>
    </source>
</evidence>
<keyword evidence="3" id="KW-0812">Transmembrane</keyword>
<sequence length="428" mass="49776">MKKVTMFVWNHFTNDARVMRECMTLSEDGFDINLIAIENRKDPRAVKFEAINERFRVHRVPMYPWLLELYQNNKKEFIISVAGVTTVISPALFYKSWLLMSSYFIILAALYGAVKNNAARRNMIKLVRSAKMITKGYLQNADIYHSNDLNTLTQGVICSKLRLKPRKLVYDSHEVQTDRTGYNPKVIKRWEGALLPFVDETLVENHTRAEKHEELYGYYPHTLYNYSELFDIEERQKHDLHGQLGLPEDEKILLYQGGIQPGRGLELLVEMMPMVKEGTLVFIGDGRQKAELQEMVREMHLEDRVKFVPKVHLSELPGYTRNAYIGFQVLQNVNYNHYSASSNKLFEYIMAHVPVISCDFPEIRNVVEGEQVGLAIDAEHPRNIAEAVNRLVADEDLHDAFRSNCMRAKHKYNWNTEKQKLLDIYNAL</sequence>
<evidence type="ECO:0000256" key="2">
    <source>
        <dbReference type="ARBA" id="ARBA00022679"/>
    </source>
</evidence>
<keyword evidence="1" id="KW-0328">Glycosyltransferase</keyword>
<dbReference type="Pfam" id="PF00534">
    <property type="entry name" value="Glycos_transf_1"/>
    <property type="match status" value="1"/>
</dbReference>
<dbReference type="PANTHER" id="PTHR12526:SF629">
    <property type="entry name" value="TEICHURONIC ACID BIOSYNTHESIS GLYCOSYLTRANSFERASE TUAH-RELATED"/>
    <property type="match status" value="1"/>
</dbReference>
<evidence type="ECO:0000313" key="5">
    <source>
        <dbReference type="EMBL" id="OZT76902.1"/>
    </source>
</evidence>
<dbReference type="Gene3D" id="3.40.50.2000">
    <property type="entry name" value="Glycogen Phosphorylase B"/>
    <property type="match status" value="2"/>
</dbReference>
<protein>
    <submittedName>
        <fullName evidence="5">Glycosyl transferase</fullName>
    </submittedName>
</protein>
<dbReference type="PANTHER" id="PTHR12526">
    <property type="entry name" value="GLYCOSYLTRANSFERASE"/>
    <property type="match status" value="1"/>
</dbReference>
<evidence type="ECO:0000313" key="6">
    <source>
        <dbReference type="Proteomes" id="UP000216682"/>
    </source>
</evidence>
<dbReference type="EMBL" id="NPEZ01000003">
    <property type="protein sequence ID" value="OZT76902.1"/>
    <property type="molecule type" value="Genomic_DNA"/>
</dbReference>
<dbReference type="RefSeq" id="WP_094906471.1">
    <property type="nucleotide sequence ID" value="NZ_NPEZ01000003.1"/>
</dbReference>
<comment type="caution">
    <text evidence="5">The sequence shown here is derived from an EMBL/GenBank/DDBJ whole genome shotgun (WGS) entry which is preliminary data.</text>
</comment>
<dbReference type="GO" id="GO:0016757">
    <property type="term" value="F:glycosyltransferase activity"/>
    <property type="evidence" value="ECO:0007669"/>
    <property type="project" value="UniProtKB-KW"/>
</dbReference>